<evidence type="ECO:0000313" key="1">
    <source>
        <dbReference type="EMBL" id="CAL1694097.1"/>
    </source>
</evidence>
<keyword evidence="2" id="KW-1185">Reference proteome</keyword>
<name>A0ABP1CEV0_9APHY</name>
<accession>A0ABP1CEV0</accession>
<dbReference type="InterPro" id="IPR011009">
    <property type="entry name" value="Kinase-like_dom_sf"/>
</dbReference>
<dbReference type="Proteomes" id="UP001497453">
    <property type="component" value="Chromosome 1"/>
</dbReference>
<reference evidence="2" key="1">
    <citation type="submission" date="2024-04" db="EMBL/GenBank/DDBJ databases">
        <authorList>
            <person name="Shaw F."/>
            <person name="Minotto A."/>
        </authorList>
    </citation>
    <scope>NUCLEOTIDE SEQUENCE [LARGE SCALE GENOMIC DNA]</scope>
</reference>
<gene>
    <name evidence="1" type="ORF">GFSPODELE1_LOCUS155</name>
</gene>
<evidence type="ECO:0008006" key="3">
    <source>
        <dbReference type="Google" id="ProtNLM"/>
    </source>
</evidence>
<proteinExistence type="predicted"/>
<protein>
    <recommendedName>
        <fullName evidence="3">Protein kinase domain-containing protein</fullName>
    </recommendedName>
</protein>
<evidence type="ECO:0000313" key="2">
    <source>
        <dbReference type="Proteomes" id="UP001497453"/>
    </source>
</evidence>
<dbReference type="SUPFAM" id="SSF56112">
    <property type="entry name" value="Protein kinase-like (PK-like)"/>
    <property type="match status" value="1"/>
</dbReference>
<sequence length="232" mass="26047">MPTQAVDVPFTSELFYQLSSIEMYGQEKPVLVLSIDEAYMKDLRADDHPIKGSTDNCTIYKAKLLERDAIINGTANPLTVAVKWARGDSGLERLRWEHLLYSNNLSNIQGLFVPKCYGLFASQSEGVTISCLVLDWCQKAPGADSIMMDLTEYNVKALAAVRYVHSCGVLLGNMRQSNFMLSANSEIHIISFSRAEHHTCLGEGHCAQLQQVDRIFRPRPGKWQPDFSAPYR</sequence>
<organism evidence="1 2">
    <name type="scientific">Somion occarium</name>
    <dbReference type="NCBI Taxonomy" id="3059160"/>
    <lineage>
        <taxon>Eukaryota</taxon>
        <taxon>Fungi</taxon>
        <taxon>Dikarya</taxon>
        <taxon>Basidiomycota</taxon>
        <taxon>Agaricomycotina</taxon>
        <taxon>Agaricomycetes</taxon>
        <taxon>Polyporales</taxon>
        <taxon>Cerrenaceae</taxon>
        <taxon>Somion</taxon>
    </lineage>
</organism>
<dbReference type="EMBL" id="OZ037944">
    <property type="protein sequence ID" value="CAL1694097.1"/>
    <property type="molecule type" value="Genomic_DNA"/>
</dbReference>